<reference evidence="3" key="1">
    <citation type="submission" date="2019-11" db="EMBL/GenBank/DDBJ databases">
        <authorList>
            <person name="Feng L."/>
        </authorList>
    </citation>
    <scope>NUCLEOTIDE SEQUENCE</scope>
    <source>
        <strain evidence="3">EMassiliensisLFYP7</strain>
    </source>
</reference>
<proteinExistence type="predicted"/>
<keyword evidence="1" id="KW-0472">Membrane</keyword>
<gene>
    <name evidence="3" type="ORF">EMLFYP7_01361</name>
</gene>
<evidence type="ECO:0000313" key="3">
    <source>
        <dbReference type="EMBL" id="VYU08497.1"/>
    </source>
</evidence>
<dbReference type="Pfam" id="PF18729">
    <property type="entry name" value="HEPN_STY4199"/>
    <property type="match status" value="1"/>
</dbReference>
<dbReference type="AlphaFoldDB" id="A0A6N3C3W7"/>
<keyword evidence="1" id="KW-0812">Transmembrane</keyword>
<name>A0A6N3C3W7_9ENTR</name>
<sequence length="530" mass="60541">MSHTASRSLSDQFEQCIGIIRQASVEILLLLNVRFDEGKDPRWFLEQLDIARLSLGGWGAVAKRLKLNDAELTQFTLQLRHLQQLVPQYENGQKVSENQLIAALRFVKALEHLREQQPLLTYDTSLSVDQSGQQQGLKQLRALELLLKALVNNAWPDPLRLSNHLKTRFGADRVRRWLKQGDHNDVLSGMLFSELALLLVDKKEFSQHYARLFNDTAGLNLFLEPRKTLHTFLDDIRQIRSEVVAGKPLTANQLMLLENYYPQITGPVQRAWDEGRIKINPSALLKEAESELEAFWEQARKKDRAAGGDAAEIRDGIEPPEKRAARTRERREQFLSQILWGAVAVTVLVIVAGAFWLINDTPPAATANAREHTITVPVSQEKEKATPREELNLMGIPQDENNFRSAIDRNDTRVVSLFLRTGMPWKLSWTEQALANNHDEVLEMLLRYRLQMDERRPCRRFIENLAHNMSGEGKLSALRKSYLRAFCSSDPVVERQRYELQQAQLREKAAPGAESKKWVAIRAAILDAVD</sequence>
<organism evidence="3">
    <name type="scientific">Phytobacter massiliensis</name>
    <dbReference type="NCBI Taxonomy" id="1485952"/>
    <lineage>
        <taxon>Bacteria</taxon>
        <taxon>Pseudomonadati</taxon>
        <taxon>Pseudomonadota</taxon>
        <taxon>Gammaproteobacteria</taxon>
        <taxon>Enterobacterales</taxon>
        <taxon>Enterobacteriaceae</taxon>
        <taxon>Phytobacter</taxon>
    </lineage>
</organism>
<dbReference type="InterPro" id="IPR040816">
    <property type="entry name" value="STY4199_HEPN_dom"/>
</dbReference>
<accession>A0A6N3C3W7</accession>
<protein>
    <recommendedName>
        <fullName evidence="2">STY4199-like HEPN domain-containing protein</fullName>
    </recommendedName>
</protein>
<dbReference type="RefSeq" id="WP_156565511.1">
    <property type="nucleotide sequence ID" value="NZ_CACRTZ010000006.1"/>
</dbReference>
<keyword evidence="1" id="KW-1133">Transmembrane helix</keyword>
<feature type="domain" description="STY4199-like HEPN" evidence="2">
    <location>
        <begin position="1"/>
        <end position="281"/>
    </location>
</feature>
<dbReference type="EMBL" id="CACRTZ010000006">
    <property type="protein sequence ID" value="VYU08497.1"/>
    <property type="molecule type" value="Genomic_DNA"/>
</dbReference>
<evidence type="ECO:0000256" key="1">
    <source>
        <dbReference type="SAM" id="Phobius"/>
    </source>
</evidence>
<evidence type="ECO:0000259" key="2">
    <source>
        <dbReference type="Pfam" id="PF18729"/>
    </source>
</evidence>
<feature type="transmembrane region" description="Helical" evidence="1">
    <location>
        <begin position="338"/>
        <end position="358"/>
    </location>
</feature>